<dbReference type="AlphaFoldDB" id="A0A918K7T9"/>
<accession>A0A918K7T9</accession>
<organism evidence="2 3">
    <name type="scientific">Streptomyces fructofermentans</name>
    <dbReference type="NCBI Taxonomy" id="152141"/>
    <lineage>
        <taxon>Bacteria</taxon>
        <taxon>Bacillati</taxon>
        <taxon>Actinomycetota</taxon>
        <taxon>Actinomycetes</taxon>
        <taxon>Kitasatosporales</taxon>
        <taxon>Streptomycetaceae</taxon>
        <taxon>Streptomyces</taxon>
    </lineage>
</organism>
<dbReference type="Gene3D" id="3.40.50.1820">
    <property type="entry name" value="alpha/beta hydrolase"/>
    <property type="match status" value="1"/>
</dbReference>
<comment type="caution">
    <text evidence="2">The sequence shown here is derived from an EMBL/GenBank/DDBJ whole genome shotgun (WGS) entry which is preliminary data.</text>
</comment>
<name>A0A918K7T9_9ACTN</name>
<gene>
    <name evidence="2" type="ORF">GCM10010515_17130</name>
</gene>
<dbReference type="GO" id="GO:0016787">
    <property type="term" value="F:hydrolase activity"/>
    <property type="evidence" value="ECO:0007669"/>
    <property type="project" value="UniProtKB-KW"/>
</dbReference>
<sequence>MPSGIRMRDGRWLTFEEWGDPEGTPVVLLHGTPGGRQGLVPPEAAKEHPGVRFISYDRAGYGESDRGAGRRVAQAARDVATLTDALEIGRFAVLGHGGGGPHALACAALLPSRVRRVAVTASLAPPVAEGLDWFEGMAASAVDELSRALTEPVEFADRLAARAAAIRTDPAQYLASIRDGLSDADRRVLATPAVSDMLLRSYREALGGSAYGWLDDSLALLSHWGFDPEQISRPVLLWHGAQDTLSPVGHFEWLAGHIPRARPVLDPEGGHFSALEALPDILDWLRATPRSDA</sequence>
<reference evidence="2" key="1">
    <citation type="journal article" date="2014" name="Int. J. Syst. Evol. Microbiol.">
        <title>Complete genome sequence of Corynebacterium casei LMG S-19264T (=DSM 44701T), isolated from a smear-ripened cheese.</title>
        <authorList>
            <consortium name="US DOE Joint Genome Institute (JGI-PGF)"/>
            <person name="Walter F."/>
            <person name="Albersmeier A."/>
            <person name="Kalinowski J."/>
            <person name="Ruckert C."/>
        </authorList>
    </citation>
    <scope>NUCLEOTIDE SEQUENCE</scope>
    <source>
        <strain evidence="2">JCM 4956</strain>
    </source>
</reference>
<evidence type="ECO:0000313" key="3">
    <source>
        <dbReference type="Proteomes" id="UP000645555"/>
    </source>
</evidence>
<dbReference type="InterPro" id="IPR050471">
    <property type="entry name" value="AB_hydrolase"/>
</dbReference>
<dbReference type="PANTHER" id="PTHR43433:SF10">
    <property type="entry name" value="AB HYDROLASE-1 DOMAIN-CONTAINING PROTEIN"/>
    <property type="match status" value="1"/>
</dbReference>
<dbReference type="InterPro" id="IPR000073">
    <property type="entry name" value="AB_hydrolase_1"/>
</dbReference>
<proteinExistence type="predicted"/>
<keyword evidence="3" id="KW-1185">Reference proteome</keyword>
<evidence type="ECO:0000259" key="1">
    <source>
        <dbReference type="Pfam" id="PF00561"/>
    </source>
</evidence>
<dbReference type="Pfam" id="PF00561">
    <property type="entry name" value="Abhydrolase_1"/>
    <property type="match status" value="1"/>
</dbReference>
<dbReference type="RefSeq" id="WP_190034742.1">
    <property type="nucleotide sequence ID" value="NZ_BMWD01000004.1"/>
</dbReference>
<evidence type="ECO:0000313" key="2">
    <source>
        <dbReference type="EMBL" id="GGX50327.1"/>
    </source>
</evidence>
<dbReference type="PANTHER" id="PTHR43433">
    <property type="entry name" value="HYDROLASE, ALPHA/BETA FOLD FAMILY PROTEIN"/>
    <property type="match status" value="1"/>
</dbReference>
<dbReference type="SUPFAM" id="SSF53474">
    <property type="entry name" value="alpha/beta-Hydrolases"/>
    <property type="match status" value="1"/>
</dbReference>
<feature type="domain" description="AB hydrolase-1" evidence="1">
    <location>
        <begin position="25"/>
        <end position="276"/>
    </location>
</feature>
<dbReference type="InterPro" id="IPR029058">
    <property type="entry name" value="AB_hydrolase_fold"/>
</dbReference>
<reference evidence="2" key="2">
    <citation type="submission" date="2020-09" db="EMBL/GenBank/DDBJ databases">
        <authorList>
            <person name="Sun Q."/>
            <person name="Ohkuma M."/>
        </authorList>
    </citation>
    <scope>NUCLEOTIDE SEQUENCE</scope>
    <source>
        <strain evidence="2">JCM 4956</strain>
    </source>
</reference>
<dbReference type="Proteomes" id="UP000645555">
    <property type="component" value="Unassembled WGS sequence"/>
</dbReference>
<protein>
    <submittedName>
        <fullName evidence="2">Alpha/beta hydrolase</fullName>
    </submittedName>
</protein>
<dbReference type="EMBL" id="BMWD01000004">
    <property type="protein sequence ID" value="GGX50327.1"/>
    <property type="molecule type" value="Genomic_DNA"/>
</dbReference>
<keyword evidence="2" id="KW-0378">Hydrolase</keyword>